<dbReference type="GO" id="GO:0005737">
    <property type="term" value="C:cytoplasm"/>
    <property type="evidence" value="ECO:0007669"/>
    <property type="project" value="UniProtKB-SubCell"/>
</dbReference>
<dbReference type="InterPro" id="IPR003664">
    <property type="entry name" value="FA_synthesis"/>
</dbReference>
<keyword evidence="5 10" id="KW-0443">Lipid metabolism</keyword>
<dbReference type="UniPathway" id="UPA00085"/>
<gene>
    <name evidence="10" type="primary">plsX</name>
    <name evidence="11" type="ORF">M2A_0603</name>
</gene>
<keyword evidence="7 10" id="KW-1208">Phospholipid metabolism</keyword>
<dbReference type="GO" id="GO:0006633">
    <property type="term" value="P:fatty acid biosynthetic process"/>
    <property type="evidence" value="ECO:0007669"/>
    <property type="project" value="UniProtKB-UniRule"/>
</dbReference>
<dbReference type="PANTHER" id="PTHR30100">
    <property type="entry name" value="FATTY ACID/PHOSPHOLIPID SYNTHESIS PROTEIN PLSX"/>
    <property type="match status" value="1"/>
</dbReference>
<evidence type="ECO:0000313" key="11">
    <source>
        <dbReference type="EMBL" id="GAK44104.1"/>
    </source>
</evidence>
<dbReference type="PIRSF" id="PIRSF002465">
    <property type="entry name" value="Phsphlp_syn_PlsX"/>
    <property type="match status" value="1"/>
</dbReference>
<evidence type="ECO:0000256" key="1">
    <source>
        <dbReference type="ARBA" id="ARBA00001232"/>
    </source>
</evidence>
<comment type="function">
    <text evidence="10">Catalyzes the reversible formation of acyl-phosphate (acyl-PO(4)) from acyl-[acyl-carrier-protein] (acyl-ACP). This enzyme utilizes acyl-ACP as fatty acyl donor, but not acyl-CoA.</text>
</comment>
<dbReference type="STRING" id="1333998.M2A_0603"/>
<dbReference type="Proteomes" id="UP000028702">
    <property type="component" value="Unassembled WGS sequence"/>
</dbReference>
<evidence type="ECO:0000256" key="10">
    <source>
        <dbReference type="HAMAP-Rule" id="MF_00019"/>
    </source>
</evidence>
<keyword evidence="6 10" id="KW-0594">Phospholipid biosynthesis</keyword>
<evidence type="ECO:0000256" key="9">
    <source>
        <dbReference type="ARBA" id="ARBA00046608"/>
    </source>
</evidence>
<dbReference type="GO" id="GO:0008654">
    <property type="term" value="P:phospholipid biosynthetic process"/>
    <property type="evidence" value="ECO:0007669"/>
    <property type="project" value="UniProtKB-KW"/>
</dbReference>
<dbReference type="GO" id="GO:0043811">
    <property type="term" value="F:phosphate:acyl-[acyl carrier protein] acyltransferase activity"/>
    <property type="evidence" value="ECO:0007669"/>
    <property type="project" value="UniProtKB-UniRule"/>
</dbReference>
<comment type="similarity">
    <text evidence="10">Belongs to the PlsX family.</text>
</comment>
<dbReference type="EMBL" id="BBIO01000002">
    <property type="protein sequence ID" value="GAK44104.1"/>
    <property type="molecule type" value="Genomic_DNA"/>
</dbReference>
<keyword evidence="4 10" id="KW-0808">Transferase</keyword>
<evidence type="ECO:0000256" key="5">
    <source>
        <dbReference type="ARBA" id="ARBA00023098"/>
    </source>
</evidence>
<evidence type="ECO:0000256" key="6">
    <source>
        <dbReference type="ARBA" id="ARBA00023209"/>
    </source>
</evidence>
<evidence type="ECO:0000256" key="7">
    <source>
        <dbReference type="ARBA" id="ARBA00023264"/>
    </source>
</evidence>
<accession>A0A081B7T6</accession>
<protein>
    <recommendedName>
        <fullName evidence="8 10">Phosphate acyltransferase</fullName>
        <ecNumber evidence="8 10">2.3.1.274</ecNumber>
    </recommendedName>
    <alternativeName>
        <fullName evidence="10">Acyl-ACP phosphotransacylase</fullName>
    </alternativeName>
    <alternativeName>
        <fullName evidence="10">Acyl-[acyl-carrier-protein]--phosphate acyltransferase</fullName>
    </alternativeName>
    <alternativeName>
        <fullName evidence="10">Phosphate-acyl-ACP acyltransferase</fullName>
    </alternativeName>
</protein>
<comment type="catalytic activity">
    <reaction evidence="1 10">
        <text>a fatty acyl-[ACP] + phosphate = an acyl phosphate + holo-[ACP]</text>
        <dbReference type="Rhea" id="RHEA:42292"/>
        <dbReference type="Rhea" id="RHEA-COMP:9685"/>
        <dbReference type="Rhea" id="RHEA-COMP:14125"/>
        <dbReference type="ChEBI" id="CHEBI:43474"/>
        <dbReference type="ChEBI" id="CHEBI:59918"/>
        <dbReference type="ChEBI" id="CHEBI:64479"/>
        <dbReference type="ChEBI" id="CHEBI:138651"/>
        <dbReference type="EC" id="2.3.1.274"/>
    </reaction>
</comment>
<dbReference type="AlphaFoldDB" id="A0A081B7T6"/>
<keyword evidence="2 10" id="KW-0963">Cytoplasm</keyword>
<reference evidence="11 12" key="1">
    <citation type="submission" date="2014-07" db="EMBL/GenBank/DDBJ databases">
        <title>Tepidicaulis marinum gen. nov., sp. nov., a novel marine bacterium denitrifying nitrate to nitrous oxide strictly under microaerobic conditions.</title>
        <authorList>
            <person name="Takeuchi M."/>
            <person name="Yamagishi T."/>
            <person name="Kamagata Y."/>
            <person name="Oshima K."/>
            <person name="Hattori M."/>
            <person name="Katayama T."/>
            <person name="Hanada S."/>
            <person name="Tamaki H."/>
            <person name="Marumo K."/>
            <person name="Maeda H."/>
            <person name="Nedachi M."/>
            <person name="Iwasaki W."/>
            <person name="Suwa Y."/>
            <person name="Sakata S."/>
        </authorList>
    </citation>
    <scope>NUCLEOTIDE SEQUENCE [LARGE SCALE GENOMIC DNA]</scope>
    <source>
        <strain evidence="11 12">MA2</strain>
    </source>
</reference>
<comment type="subunit">
    <text evidence="9 10">Homodimer. Probably interacts with PlsY.</text>
</comment>
<dbReference type="Pfam" id="PF02504">
    <property type="entry name" value="FA_synthesis"/>
    <property type="match status" value="1"/>
</dbReference>
<comment type="pathway">
    <text evidence="10">Lipid metabolism; phospholipid metabolism.</text>
</comment>
<evidence type="ECO:0000313" key="12">
    <source>
        <dbReference type="Proteomes" id="UP000028702"/>
    </source>
</evidence>
<dbReference type="InterPro" id="IPR012281">
    <property type="entry name" value="Phospholipid_synth_PlsX-like"/>
</dbReference>
<proteinExistence type="inferred from homology"/>
<comment type="subcellular location">
    <subcellularLocation>
        <location evidence="10">Cytoplasm</location>
    </subcellularLocation>
    <text evidence="10">Associated with the membrane possibly through PlsY.</text>
</comment>
<evidence type="ECO:0000256" key="3">
    <source>
        <dbReference type="ARBA" id="ARBA00022516"/>
    </source>
</evidence>
<organism evidence="11 12">
    <name type="scientific">Tepidicaulis marinus</name>
    <dbReference type="NCBI Taxonomy" id="1333998"/>
    <lineage>
        <taxon>Bacteria</taxon>
        <taxon>Pseudomonadati</taxon>
        <taxon>Pseudomonadota</taxon>
        <taxon>Alphaproteobacteria</taxon>
        <taxon>Hyphomicrobiales</taxon>
        <taxon>Parvibaculaceae</taxon>
        <taxon>Tepidicaulis</taxon>
    </lineage>
</organism>
<evidence type="ECO:0000256" key="8">
    <source>
        <dbReference type="ARBA" id="ARBA00024069"/>
    </source>
</evidence>
<keyword evidence="3 10" id="KW-0444">Lipid biosynthesis</keyword>
<dbReference type="PANTHER" id="PTHR30100:SF1">
    <property type="entry name" value="PHOSPHATE ACYLTRANSFERASE"/>
    <property type="match status" value="1"/>
</dbReference>
<evidence type="ECO:0000256" key="4">
    <source>
        <dbReference type="ARBA" id="ARBA00022679"/>
    </source>
</evidence>
<name>A0A081B7T6_9HYPH</name>
<dbReference type="EC" id="2.3.1.274" evidence="8 10"/>
<dbReference type="Gene3D" id="3.40.718.10">
    <property type="entry name" value="Isopropylmalate Dehydrogenase"/>
    <property type="match status" value="1"/>
</dbReference>
<sequence>MREITIALDGMGGDSGPEVVIAGAEAAHIRHPNIRFLIFGDEAKIKPLLDANPRVAGASEFVHTEVAVGMDDKPSQALRRGRKTSSMWMAIDAVKTGRAQVAVSAGNTGALMAMAKVILRTMPNIERPAIAGLWPTIKGESIVLDLGATIGPDAKQLVQFAVMGEAYARVIFGVERPTVGLLNIGEEEVKGTESVKAAAQILRNLELPIDFHGFVEGDDIGKGTVDVVVTDGFTGNIALKTAEGTARQVAHYLREGIERSFFAKIGYLFAHSVFRTLRDKMDPRNVNGGVFLGLNGLVVKSHGGTDGLGFASAIDVALDVAAADLVRKIATDMDVLVQLAGDLSEAAEREEAAVS</sequence>
<dbReference type="NCBIfam" id="TIGR00182">
    <property type="entry name" value="plsX"/>
    <property type="match status" value="1"/>
</dbReference>
<dbReference type="eggNOG" id="COG0416">
    <property type="taxonomic scope" value="Bacteria"/>
</dbReference>
<evidence type="ECO:0000256" key="2">
    <source>
        <dbReference type="ARBA" id="ARBA00022490"/>
    </source>
</evidence>
<dbReference type="HAMAP" id="MF_00019">
    <property type="entry name" value="PlsX"/>
    <property type="match status" value="1"/>
</dbReference>
<comment type="caution">
    <text evidence="11">The sequence shown here is derived from an EMBL/GenBank/DDBJ whole genome shotgun (WGS) entry which is preliminary data.</text>
</comment>
<dbReference type="SUPFAM" id="SSF53659">
    <property type="entry name" value="Isocitrate/Isopropylmalate dehydrogenase-like"/>
    <property type="match status" value="1"/>
</dbReference>
<keyword evidence="12" id="KW-1185">Reference proteome</keyword>